<dbReference type="InterPro" id="IPR000873">
    <property type="entry name" value="AMP-dep_synth/lig_dom"/>
</dbReference>
<dbReference type="InterPro" id="IPR025110">
    <property type="entry name" value="AMP-bd_C"/>
</dbReference>
<sequence length="531" mass="56773">MSTASTAGETMHDLRHATGTPPVLRAVADRVRAAPAAEAVTFGGRSMTYGELWAASGDVAGRLAALGANAGTRIGLCLDRSAELVVVLVGVLRAGGVAVPLDPAYPVERLRYMCADAGADIVAGHPGPLRRLGGFDPVAAEGPLVYARRAGDGDEPRRTPDAPDDDLAYIAYTSGSTGVPKGVMFRHESLANLISWQIGASGCGPGDRTLQFSPAAFDVIYQEVLTTLGEGGVVVCCAEDERQDPQLLWDLIARERINRLFVPFAMLRSLALFAHDVTPESHPLREIYSTGEQMQCGDRLRAMFRRLPGCRLANQWGTTETHVATNHWLPADVAAWPALPSIGEPISRTRVLVCGEDGRPVPAGRTGELWIAGAGVGPGFVNRPDRTARDFVPDPLDPAGRAYRTGDLGRVGPDGELECLGRGDGQVKVRGFRVELGEIEILLCSMPSVAEAVVALAGADPQEQRLLAFVVTTAVPFDRDEALAALRDRLPEHMVPSRVEVVRELPRTASGKLDRLAVGRPARTQDEETRT</sequence>
<dbReference type="PROSITE" id="PS00455">
    <property type="entry name" value="AMP_BINDING"/>
    <property type="match status" value="1"/>
</dbReference>
<evidence type="ECO:0000313" key="4">
    <source>
        <dbReference type="Proteomes" id="UP000248544"/>
    </source>
</evidence>
<dbReference type="PANTHER" id="PTHR45527:SF1">
    <property type="entry name" value="FATTY ACID SYNTHASE"/>
    <property type="match status" value="1"/>
</dbReference>
<keyword evidence="4" id="KW-1185">Reference proteome</keyword>
<dbReference type="PRINTS" id="PR00154">
    <property type="entry name" value="AMPBINDING"/>
</dbReference>
<accession>A0A2W2G9Y0</accession>
<dbReference type="InterPro" id="IPR020845">
    <property type="entry name" value="AMP-binding_CS"/>
</dbReference>
<proteinExistence type="predicted"/>
<dbReference type="Gene3D" id="2.30.38.10">
    <property type="entry name" value="Luciferase, Domain 3"/>
    <property type="match status" value="1"/>
</dbReference>
<dbReference type="NCBIfam" id="TIGR01733">
    <property type="entry name" value="AA-adenyl-dom"/>
    <property type="match status" value="1"/>
</dbReference>
<evidence type="ECO:0000259" key="2">
    <source>
        <dbReference type="Pfam" id="PF13193"/>
    </source>
</evidence>
<dbReference type="Gene3D" id="3.40.50.980">
    <property type="match status" value="2"/>
</dbReference>
<dbReference type="Proteomes" id="UP000248544">
    <property type="component" value="Unassembled WGS sequence"/>
</dbReference>
<dbReference type="Gene3D" id="3.30.300.30">
    <property type="match status" value="1"/>
</dbReference>
<dbReference type="InterPro" id="IPR045851">
    <property type="entry name" value="AMP-bd_C_sf"/>
</dbReference>
<feature type="domain" description="AMP-binding enzyme C-terminal" evidence="2">
    <location>
        <begin position="438"/>
        <end position="512"/>
    </location>
</feature>
<evidence type="ECO:0000259" key="1">
    <source>
        <dbReference type="Pfam" id="PF00501"/>
    </source>
</evidence>
<dbReference type="Pfam" id="PF00501">
    <property type="entry name" value="AMP-binding"/>
    <property type="match status" value="1"/>
</dbReference>
<dbReference type="GO" id="GO:0031177">
    <property type="term" value="F:phosphopantetheine binding"/>
    <property type="evidence" value="ECO:0007669"/>
    <property type="project" value="TreeGrafter"/>
</dbReference>
<gene>
    <name evidence="3" type="ORF">C1I98_14315</name>
</gene>
<dbReference type="GO" id="GO:0044550">
    <property type="term" value="P:secondary metabolite biosynthetic process"/>
    <property type="evidence" value="ECO:0007669"/>
    <property type="project" value="TreeGrafter"/>
</dbReference>
<dbReference type="PANTHER" id="PTHR45527">
    <property type="entry name" value="NONRIBOSOMAL PEPTIDE SYNTHETASE"/>
    <property type="match status" value="1"/>
</dbReference>
<dbReference type="SUPFAM" id="SSF56801">
    <property type="entry name" value="Acetyl-CoA synthetase-like"/>
    <property type="match status" value="1"/>
</dbReference>
<dbReference type="InterPro" id="IPR010071">
    <property type="entry name" value="AA_adenyl_dom"/>
</dbReference>
<organism evidence="3 4">
    <name type="scientific">Spongiactinospora gelatinilytica</name>
    <dbReference type="NCBI Taxonomy" id="2666298"/>
    <lineage>
        <taxon>Bacteria</taxon>
        <taxon>Bacillati</taxon>
        <taxon>Actinomycetota</taxon>
        <taxon>Actinomycetes</taxon>
        <taxon>Streptosporangiales</taxon>
        <taxon>Streptosporangiaceae</taxon>
        <taxon>Spongiactinospora</taxon>
    </lineage>
</organism>
<name>A0A2W2G9Y0_9ACTN</name>
<dbReference type="Pfam" id="PF13193">
    <property type="entry name" value="AMP-binding_C"/>
    <property type="match status" value="1"/>
</dbReference>
<comment type="caution">
    <text evidence="3">The sequence shown here is derived from an EMBL/GenBank/DDBJ whole genome shotgun (WGS) entry which is preliminary data.</text>
</comment>
<evidence type="ECO:0000313" key="3">
    <source>
        <dbReference type="EMBL" id="PZG46586.1"/>
    </source>
</evidence>
<reference evidence="3 4" key="1">
    <citation type="submission" date="2018-01" db="EMBL/GenBank/DDBJ databases">
        <title>Draft genome sequence of Sphaerisporangium sp. 7K107.</title>
        <authorList>
            <person name="Sahin N."/>
            <person name="Saygin H."/>
            <person name="Ay H."/>
        </authorList>
    </citation>
    <scope>NUCLEOTIDE SEQUENCE [LARGE SCALE GENOMIC DNA]</scope>
    <source>
        <strain evidence="3 4">7K107</strain>
    </source>
</reference>
<protein>
    <submittedName>
        <fullName evidence="3">Peptide synthetase</fullName>
    </submittedName>
</protein>
<dbReference type="InterPro" id="IPR020459">
    <property type="entry name" value="AMP-binding"/>
</dbReference>
<dbReference type="AlphaFoldDB" id="A0A2W2G9Y0"/>
<dbReference type="GO" id="GO:0005737">
    <property type="term" value="C:cytoplasm"/>
    <property type="evidence" value="ECO:0007669"/>
    <property type="project" value="TreeGrafter"/>
</dbReference>
<dbReference type="EMBL" id="POUA01000094">
    <property type="protein sequence ID" value="PZG46586.1"/>
    <property type="molecule type" value="Genomic_DNA"/>
</dbReference>
<feature type="domain" description="AMP-dependent synthetase/ligase" evidence="1">
    <location>
        <begin position="29"/>
        <end position="380"/>
    </location>
</feature>
<dbReference type="GO" id="GO:0043041">
    <property type="term" value="P:amino acid activation for nonribosomal peptide biosynthetic process"/>
    <property type="evidence" value="ECO:0007669"/>
    <property type="project" value="TreeGrafter"/>
</dbReference>